<evidence type="ECO:0000313" key="2">
    <source>
        <dbReference type="EMBL" id="KAJ7769804.1"/>
    </source>
</evidence>
<name>A0AAD7JQI8_9AGAR</name>
<feature type="compositionally biased region" description="Pro residues" evidence="1">
    <location>
        <begin position="391"/>
        <end position="412"/>
    </location>
</feature>
<evidence type="ECO:0000256" key="1">
    <source>
        <dbReference type="SAM" id="MobiDB-lite"/>
    </source>
</evidence>
<dbReference type="EMBL" id="JARKIB010000017">
    <property type="protein sequence ID" value="KAJ7769804.1"/>
    <property type="molecule type" value="Genomic_DNA"/>
</dbReference>
<feature type="region of interest" description="Disordered" evidence="1">
    <location>
        <begin position="281"/>
        <end position="439"/>
    </location>
</feature>
<feature type="region of interest" description="Disordered" evidence="1">
    <location>
        <begin position="204"/>
        <end position="231"/>
    </location>
</feature>
<keyword evidence="3" id="KW-1185">Reference proteome</keyword>
<gene>
    <name evidence="2" type="ORF">B0H16DRAFT_1516470</name>
</gene>
<proteinExistence type="predicted"/>
<feature type="compositionally biased region" description="Pro residues" evidence="1">
    <location>
        <begin position="375"/>
        <end position="384"/>
    </location>
</feature>
<comment type="caution">
    <text evidence="2">The sequence shown here is derived from an EMBL/GenBank/DDBJ whole genome shotgun (WGS) entry which is preliminary data.</text>
</comment>
<protein>
    <submittedName>
        <fullName evidence="2">Uncharacterized protein</fullName>
    </submittedName>
</protein>
<accession>A0AAD7JQI8</accession>
<reference evidence="2" key="1">
    <citation type="submission" date="2023-03" db="EMBL/GenBank/DDBJ databases">
        <title>Massive genome expansion in bonnet fungi (Mycena s.s.) driven by repeated elements and novel gene families across ecological guilds.</title>
        <authorList>
            <consortium name="Lawrence Berkeley National Laboratory"/>
            <person name="Harder C.B."/>
            <person name="Miyauchi S."/>
            <person name="Viragh M."/>
            <person name="Kuo A."/>
            <person name="Thoen E."/>
            <person name="Andreopoulos B."/>
            <person name="Lu D."/>
            <person name="Skrede I."/>
            <person name="Drula E."/>
            <person name="Henrissat B."/>
            <person name="Morin E."/>
            <person name="Kohler A."/>
            <person name="Barry K."/>
            <person name="LaButti K."/>
            <person name="Morin E."/>
            <person name="Salamov A."/>
            <person name="Lipzen A."/>
            <person name="Mereny Z."/>
            <person name="Hegedus B."/>
            <person name="Baldrian P."/>
            <person name="Stursova M."/>
            <person name="Weitz H."/>
            <person name="Taylor A."/>
            <person name="Grigoriev I.V."/>
            <person name="Nagy L.G."/>
            <person name="Martin F."/>
            <person name="Kauserud H."/>
        </authorList>
    </citation>
    <scope>NUCLEOTIDE SEQUENCE</scope>
    <source>
        <strain evidence="2">CBHHK182m</strain>
    </source>
</reference>
<dbReference type="Proteomes" id="UP001215598">
    <property type="component" value="Unassembled WGS sequence"/>
</dbReference>
<feature type="compositionally biased region" description="Polar residues" evidence="1">
    <location>
        <begin position="426"/>
        <end position="435"/>
    </location>
</feature>
<organism evidence="2 3">
    <name type="scientific">Mycena metata</name>
    <dbReference type="NCBI Taxonomy" id="1033252"/>
    <lineage>
        <taxon>Eukaryota</taxon>
        <taxon>Fungi</taxon>
        <taxon>Dikarya</taxon>
        <taxon>Basidiomycota</taxon>
        <taxon>Agaricomycotina</taxon>
        <taxon>Agaricomycetes</taxon>
        <taxon>Agaricomycetidae</taxon>
        <taxon>Agaricales</taxon>
        <taxon>Marasmiineae</taxon>
        <taxon>Mycenaceae</taxon>
        <taxon>Mycena</taxon>
    </lineage>
</organism>
<evidence type="ECO:0000313" key="3">
    <source>
        <dbReference type="Proteomes" id="UP001215598"/>
    </source>
</evidence>
<sequence length="471" mass="48496">MASPRSGSDAMRIQRAINQALPKITPMRDLIRRCDIQTKLEGADDQVVGDLVQFGGSSLERVFGYALAKRVQGVRPPGHYNAIKDRVLSKESRLLVVQRSDNGHPAISAQGAAPLEALAIFFACLCNHEGVEGGLNWVQEVLGDSILAADEAYMHIQDSVALLFLSTADLKSASTIQVEAANTVIVDDSGAKIPTQITDIVPGAPASSSIEPAVQAGSTDRDTKRAGRAVSRPVRQVVQDVLADVANNEGKALLDIMHKNGLVAATVAAPGIFATGLLSVLGSGAPRGTKRKAEMDNEDETALGAGPSQRHKGDSDTAVTVPETAGQSPPAVGHRADTAPMPPSASELAPSAPTPTAQPPALESASNALRATTPPTVPPPPTPEPGSSAPEPAPSAPTPPTAQPSAPKPGPSAPARAHRTRVSVHPSDTITSPRSGPSVLGAVRTIEATLSGAPPVPTATPGAHALFRFGR</sequence>
<dbReference type="AlphaFoldDB" id="A0AAD7JQI8"/>